<accession>A0A290ZAV0</accession>
<dbReference type="EMBL" id="CP023445">
    <property type="protein sequence ID" value="ATE56128.1"/>
    <property type="molecule type" value="Genomic_DNA"/>
</dbReference>
<evidence type="ECO:0000256" key="1">
    <source>
        <dbReference type="SAM" id="MobiDB-lite"/>
    </source>
</evidence>
<organism evidence="2 3">
    <name type="scientific">Actinosynnema pretiosum</name>
    <dbReference type="NCBI Taxonomy" id="42197"/>
    <lineage>
        <taxon>Bacteria</taxon>
        <taxon>Bacillati</taxon>
        <taxon>Actinomycetota</taxon>
        <taxon>Actinomycetes</taxon>
        <taxon>Pseudonocardiales</taxon>
        <taxon>Pseudonocardiaceae</taxon>
        <taxon>Actinosynnema</taxon>
    </lineage>
</organism>
<name>A0A290ZAV0_9PSEU</name>
<dbReference type="Proteomes" id="UP000218505">
    <property type="component" value="Chromosome"/>
</dbReference>
<feature type="compositionally biased region" description="Basic and acidic residues" evidence="1">
    <location>
        <begin position="77"/>
        <end position="89"/>
    </location>
</feature>
<keyword evidence="3" id="KW-1185">Reference proteome</keyword>
<proteinExistence type="predicted"/>
<protein>
    <submittedName>
        <fullName evidence="2">Uncharacterized protein</fullName>
    </submittedName>
</protein>
<gene>
    <name evidence="2" type="ORF">CNX65_24990</name>
</gene>
<evidence type="ECO:0000313" key="3">
    <source>
        <dbReference type="Proteomes" id="UP000218505"/>
    </source>
</evidence>
<evidence type="ECO:0000313" key="2">
    <source>
        <dbReference type="EMBL" id="ATE56128.1"/>
    </source>
</evidence>
<reference evidence="2" key="1">
    <citation type="submission" date="2017-09" db="EMBL/GenBank/DDBJ databases">
        <title>Complete Genome Sequence of ansamitocin-producing Bacterium Actinosynnema pretiosum X47.</title>
        <authorList>
            <person name="Cao G."/>
            <person name="Zong G."/>
            <person name="Zhong C."/>
            <person name="Fu J."/>
        </authorList>
    </citation>
    <scope>NUCLEOTIDE SEQUENCE [LARGE SCALE GENOMIC DNA]</scope>
    <source>
        <strain evidence="2">X47</strain>
    </source>
</reference>
<dbReference type="KEGG" id="apre:CNX65_24990"/>
<feature type="region of interest" description="Disordered" evidence="1">
    <location>
        <begin position="63"/>
        <end position="103"/>
    </location>
</feature>
<dbReference type="AlphaFoldDB" id="A0A290ZAV0"/>
<sequence length="103" mass="11548">MLVMQHPDDEHAPAKNHLLPNPITQWSTRPMTWCAIRVPVADLMSAQHAEETCTPCWNHALGKQNAAESPTPAGKAYEQRKREGRRGQLADEVEAINWGEVPQ</sequence>